<name>A0A8H3J2G8_9LECA</name>
<evidence type="ECO:0008006" key="3">
    <source>
        <dbReference type="Google" id="ProtNLM"/>
    </source>
</evidence>
<evidence type="ECO:0000313" key="2">
    <source>
        <dbReference type="Proteomes" id="UP000664521"/>
    </source>
</evidence>
<dbReference type="EMBL" id="CAJPDS010000132">
    <property type="protein sequence ID" value="CAF9939492.1"/>
    <property type="molecule type" value="Genomic_DNA"/>
</dbReference>
<accession>A0A8H3J2G8</accession>
<dbReference type="OrthoDB" id="5430324at2759"/>
<gene>
    <name evidence="1" type="ORF">HETSPECPRED_001794</name>
</gene>
<dbReference type="PANTHER" id="PTHR42085">
    <property type="entry name" value="F-BOX DOMAIN-CONTAINING PROTEIN"/>
    <property type="match status" value="1"/>
</dbReference>
<dbReference type="InterPro" id="IPR038883">
    <property type="entry name" value="AN11006-like"/>
</dbReference>
<evidence type="ECO:0000313" key="1">
    <source>
        <dbReference type="EMBL" id="CAF9939492.1"/>
    </source>
</evidence>
<protein>
    <recommendedName>
        <fullName evidence="3">F-box domain-containing protein</fullName>
    </recommendedName>
</protein>
<dbReference type="PANTHER" id="PTHR42085:SF2">
    <property type="entry name" value="F-BOX DOMAIN-CONTAINING PROTEIN"/>
    <property type="match status" value="1"/>
</dbReference>
<dbReference type="Proteomes" id="UP000664521">
    <property type="component" value="Unassembled WGS sequence"/>
</dbReference>
<proteinExistence type="predicted"/>
<reference evidence="1" key="1">
    <citation type="submission" date="2021-03" db="EMBL/GenBank/DDBJ databases">
        <authorList>
            <person name="Tagirdzhanova G."/>
        </authorList>
    </citation>
    <scope>NUCLEOTIDE SEQUENCE</scope>
</reference>
<dbReference type="AlphaFoldDB" id="A0A8H3J2G8"/>
<sequence>MKPLTTQDLDASDAAEEAFTRTSVKSCRPFMSKVSLFTYAQTDINEQRQSPLFSLPGEIRNKIMEHLLVPGKLYLRNPVPKRDSLASHASGWSGNWDCGLAYLATCRLAHQEGHEYYYGRNMFYLPRGDISDTLRFFHVLDPKHSALISSLGVEIGLFNLTVDIFDAEMRYPFFPKGNSLRHSDCARAATRMTSKVQEIWLCKLGHIQNCQGYREIKVQFGKTALLLSGQDLVRELSDILGWFGVLNVDDCNRELSHILRQATLSLRRNLEGILFEGGREAARNWVIQGCLLPRP</sequence>
<keyword evidence="2" id="KW-1185">Reference proteome</keyword>
<organism evidence="1 2">
    <name type="scientific">Heterodermia speciosa</name>
    <dbReference type="NCBI Taxonomy" id="116794"/>
    <lineage>
        <taxon>Eukaryota</taxon>
        <taxon>Fungi</taxon>
        <taxon>Dikarya</taxon>
        <taxon>Ascomycota</taxon>
        <taxon>Pezizomycotina</taxon>
        <taxon>Lecanoromycetes</taxon>
        <taxon>OSLEUM clade</taxon>
        <taxon>Lecanoromycetidae</taxon>
        <taxon>Caliciales</taxon>
        <taxon>Physciaceae</taxon>
        <taxon>Heterodermia</taxon>
    </lineage>
</organism>
<comment type="caution">
    <text evidence="1">The sequence shown here is derived from an EMBL/GenBank/DDBJ whole genome shotgun (WGS) entry which is preliminary data.</text>
</comment>